<accession>A0ABW2RE64</accession>
<evidence type="ECO:0000313" key="2">
    <source>
        <dbReference type="Proteomes" id="UP001596495"/>
    </source>
</evidence>
<name>A0ABW2RE64_9BURK</name>
<dbReference type="EMBL" id="JBHTBX010000017">
    <property type="protein sequence ID" value="MFC7436387.1"/>
    <property type="molecule type" value="Genomic_DNA"/>
</dbReference>
<dbReference type="PROSITE" id="PS51257">
    <property type="entry name" value="PROKAR_LIPOPROTEIN"/>
    <property type="match status" value="1"/>
</dbReference>
<gene>
    <name evidence="1" type="ORF">ACFQNJ_17920</name>
</gene>
<sequence>MFPKAGSARPATAIATLLATALIGACSPTFNWREVRPAESGIGTLMPCKPETAERAVPLGPTPVVLHMSSCDTGGLTYALAWAELGEGVDPDAAQSAWESASRQSLRAVGPGTAVPVNVPGAAKATKVTLSGQNHQGKTTDAQVTYIRQGRRLYQAAVYGHPLSEDALGPFFDNLRVTP</sequence>
<proteinExistence type="predicted"/>
<comment type="caution">
    <text evidence="1">The sequence shown here is derived from an EMBL/GenBank/DDBJ whole genome shotgun (WGS) entry which is preliminary data.</text>
</comment>
<organism evidence="1 2">
    <name type="scientific">Hydrogenophaga bisanensis</name>
    <dbReference type="NCBI Taxonomy" id="439611"/>
    <lineage>
        <taxon>Bacteria</taxon>
        <taxon>Pseudomonadati</taxon>
        <taxon>Pseudomonadota</taxon>
        <taxon>Betaproteobacteria</taxon>
        <taxon>Burkholderiales</taxon>
        <taxon>Comamonadaceae</taxon>
        <taxon>Hydrogenophaga</taxon>
    </lineage>
</organism>
<evidence type="ECO:0008006" key="3">
    <source>
        <dbReference type="Google" id="ProtNLM"/>
    </source>
</evidence>
<reference evidence="2" key="1">
    <citation type="journal article" date="2019" name="Int. J. Syst. Evol. Microbiol.">
        <title>The Global Catalogue of Microorganisms (GCM) 10K type strain sequencing project: providing services to taxonomists for standard genome sequencing and annotation.</title>
        <authorList>
            <consortium name="The Broad Institute Genomics Platform"/>
            <consortium name="The Broad Institute Genome Sequencing Center for Infectious Disease"/>
            <person name="Wu L."/>
            <person name="Ma J."/>
        </authorList>
    </citation>
    <scope>NUCLEOTIDE SEQUENCE [LARGE SCALE GENOMIC DNA]</scope>
    <source>
        <strain evidence="2">CCUG 54518</strain>
    </source>
</reference>
<protein>
    <recommendedName>
        <fullName evidence="3">Lipoprotein</fullName>
    </recommendedName>
</protein>
<dbReference type="Proteomes" id="UP001596495">
    <property type="component" value="Unassembled WGS sequence"/>
</dbReference>
<keyword evidence="2" id="KW-1185">Reference proteome</keyword>
<dbReference type="RefSeq" id="WP_382259993.1">
    <property type="nucleotide sequence ID" value="NZ_JBHTBX010000017.1"/>
</dbReference>
<evidence type="ECO:0000313" key="1">
    <source>
        <dbReference type="EMBL" id="MFC7436387.1"/>
    </source>
</evidence>